<dbReference type="EMBL" id="JAJTWU010000005">
    <property type="protein sequence ID" value="MCE4555645.1"/>
    <property type="molecule type" value="Genomic_DNA"/>
</dbReference>
<feature type="chain" id="PRO_5046780004" description="PEP-CTERM protein-sorting domain-containing protein" evidence="1">
    <location>
        <begin position="25"/>
        <end position="270"/>
    </location>
</feature>
<sequence>MVGRVISWVAALAVGLVVSVAAQAASLRASYGFNGTLAADQAGAPALMAIDPLSQNGFETAVVHGVSRTVYRWSGDGSDALRQAGLALDASSLLPDYASYSVALTFEFATTAQTGSGWRRIVDTEARQSDAGFYVSPEQKLQTVQIYATDNVLVSGNTSFTTPGFHDVLLSVAPEAGRQRVTAYLDGQLEISTLTDTFTLANANNPQHLLTFFADNVASNAQQEFASGRIASLVLFDAAVTPAAVPEPQVVLLWLAGLLLVPAAARARRR</sequence>
<name>A0ABS8Y1I7_9BURK</name>
<gene>
    <name evidence="2" type="ORF">LXT13_14660</name>
</gene>
<dbReference type="Proteomes" id="UP001200741">
    <property type="component" value="Unassembled WGS sequence"/>
</dbReference>
<dbReference type="Gene3D" id="2.60.120.200">
    <property type="match status" value="1"/>
</dbReference>
<comment type="caution">
    <text evidence="2">The sequence shown here is derived from an EMBL/GenBank/DDBJ whole genome shotgun (WGS) entry which is preliminary data.</text>
</comment>
<dbReference type="SUPFAM" id="SSF49899">
    <property type="entry name" value="Concanavalin A-like lectins/glucanases"/>
    <property type="match status" value="1"/>
</dbReference>
<dbReference type="InterPro" id="IPR013320">
    <property type="entry name" value="ConA-like_dom_sf"/>
</dbReference>
<keyword evidence="1" id="KW-0732">Signal</keyword>
<evidence type="ECO:0000313" key="3">
    <source>
        <dbReference type="Proteomes" id="UP001200741"/>
    </source>
</evidence>
<protein>
    <recommendedName>
        <fullName evidence="4">PEP-CTERM protein-sorting domain-containing protein</fullName>
    </recommendedName>
</protein>
<organism evidence="2 3">
    <name type="scientific">Pelomonas cellulosilytica</name>
    <dbReference type="NCBI Taxonomy" id="2906762"/>
    <lineage>
        <taxon>Bacteria</taxon>
        <taxon>Pseudomonadati</taxon>
        <taxon>Pseudomonadota</taxon>
        <taxon>Betaproteobacteria</taxon>
        <taxon>Burkholderiales</taxon>
        <taxon>Sphaerotilaceae</taxon>
        <taxon>Roseateles</taxon>
    </lineage>
</organism>
<proteinExistence type="predicted"/>
<evidence type="ECO:0000313" key="2">
    <source>
        <dbReference type="EMBL" id="MCE4555645.1"/>
    </source>
</evidence>
<reference evidence="2 3" key="1">
    <citation type="submission" date="2021-12" db="EMBL/GenBank/DDBJ databases">
        <title>Genome seq of P8.</title>
        <authorList>
            <person name="Seo T."/>
        </authorList>
    </citation>
    <scope>NUCLEOTIDE SEQUENCE [LARGE SCALE GENOMIC DNA]</scope>
    <source>
        <strain evidence="2 3">P8</strain>
    </source>
</reference>
<evidence type="ECO:0008006" key="4">
    <source>
        <dbReference type="Google" id="ProtNLM"/>
    </source>
</evidence>
<dbReference type="RefSeq" id="WP_233372678.1">
    <property type="nucleotide sequence ID" value="NZ_JAJTWU010000005.1"/>
</dbReference>
<feature type="signal peptide" evidence="1">
    <location>
        <begin position="1"/>
        <end position="24"/>
    </location>
</feature>
<keyword evidence="3" id="KW-1185">Reference proteome</keyword>
<evidence type="ECO:0000256" key="1">
    <source>
        <dbReference type="SAM" id="SignalP"/>
    </source>
</evidence>
<accession>A0ABS8Y1I7</accession>